<reference evidence="11" key="1">
    <citation type="submission" date="2021-03" db="EMBL/GenBank/DDBJ databases">
        <title>Chromosome level genome of the anhydrobiotic midge Polypedilum vanderplanki.</title>
        <authorList>
            <person name="Yoshida Y."/>
            <person name="Kikawada T."/>
            <person name="Gusev O."/>
        </authorList>
    </citation>
    <scope>NUCLEOTIDE SEQUENCE</scope>
    <source>
        <strain evidence="11">NIAS01</strain>
        <tissue evidence="11">Whole body or cell culture</tissue>
    </source>
</reference>
<evidence type="ECO:0000256" key="4">
    <source>
        <dbReference type="ARBA" id="ARBA00022741"/>
    </source>
</evidence>
<dbReference type="GO" id="GO:0005737">
    <property type="term" value="C:cytoplasm"/>
    <property type="evidence" value="ECO:0007669"/>
    <property type="project" value="TreeGrafter"/>
</dbReference>
<comment type="caution">
    <text evidence="11">The sequence shown here is derived from an EMBL/GenBank/DDBJ whole genome shotgun (WGS) entry which is preliminary data.</text>
</comment>
<evidence type="ECO:0000256" key="6">
    <source>
        <dbReference type="ARBA" id="ARBA00022840"/>
    </source>
</evidence>
<dbReference type="GO" id="GO:0072354">
    <property type="term" value="F:histone H3T3 kinase activity"/>
    <property type="evidence" value="ECO:0007669"/>
    <property type="project" value="TreeGrafter"/>
</dbReference>
<evidence type="ECO:0000256" key="5">
    <source>
        <dbReference type="ARBA" id="ARBA00022777"/>
    </source>
</evidence>
<dbReference type="InterPro" id="IPR011009">
    <property type="entry name" value="Kinase-like_dom_sf"/>
</dbReference>
<dbReference type="Gene3D" id="3.30.200.20">
    <property type="entry name" value="Phosphorylase Kinase, domain 1"/>
    <property type="match status" value="1"/>
</dbReference>
<accession>A0A9J6CL56</accession>
<protein>
    <recommendedName>
        <fullName evidence="1">non-specific serine/threonine protein kinase</fullName>
        <ecNumber evidence="1">2.7.11.1</ecNumber>
    </recommendedName>
</protein>
<dbReference type="EC" id="2.7.11.1" evidence="1"/>
<evidence type="ECO:0000259" key="10">
    <source>
        <dbReference type="PROSITE" id="PS50011"/>
    </source>
</evidence>
<evidence type="ECO:0000256" key="7">
    <source>
        <dbReference type="ARBA" id="ARBA00047899"/>
    </source>
</evidence>
<dbReference type="AlphaFoldDB" id="A0A9J6CL56"/>
<evidence type="ECO:0000256" key="8">
    <source>
        <dbReference type="ARBA" id="ARBA00048679"/>
    </source>
</evidence>
<dbReference type="FunFam" id="3.30.200.20:FF:000409">
    <property type="entry name" value="serine/threonine-protein kinase haspin"/>
    <property type="match status" value="1"/>
</dbReference>
<dbReference type="InterPro" id="IPR024604">
    <property type="entry name" value="GSG2_C"/>
</dbReference>
<dbReference type="GO" id="GO:0005524">
    <property type="term" value="F:ATP binding"/>
    <property type="evidence" value="ECO:0007669"/>
    <property type="project" value="UniProtKB-UniRule"/>
</dbReference>
<dbReference type="InterPro" id="IPR017441">
    <property type="entry name" value="Protein_kinase_ATP_BS"/>
</dbReference>
<dbReference type="GO" id="GO:0000278">
    <property type="term" value="P:mitotic cell cycle"/>
    <property type="evidence" value="ECO:0007669"/>
    <property type="project" value="TreeGrafter"/>
</dbReference>
<dbReference type="PANTHER" id="PTHR24419:SF18">
    <property type="entry name" value="SERINE_THREONINE-PROTEIN KINASE HASPIN"/>
    <property type="match status" value="1"/>
</dbReference>
<dbReference type="Gene3D" id="1.10.510.10">
    <property type="entry name" value="Transferase(Phosphotransferase) domain 1"/>
    <property type="match status" value="1"/>
</dbReference>
<evidence type="ECO:0000256" key="2">
    <source>
        <dbReference type="ARBA" id="ARBA00022527"/>
    </source>
</evidence>
<name>A0A9J6CL56_POLVA</name>
<keyword evidence="3" id="KW-0808">Transferase</keyword>
<gene>
    <name evidence="11" type="ORF">PVAND_012300</name>
</gene>
<keyword evidence="4 9" id="KW-0547">Nucleotide-binding</keyword>
<keyword evidence="2" id="KW-0723">Serine/threonine-protein kinase</keyword>
<dbReference type="Proteomes" id="UP001107558">
    <property type="component" value="Chromosome 1"/>
</dbReference>
<keyword evidence="12" id="KW-1185">Reference proteome</keyword>
<feature type="domain" description="Protein kinase" evidence="10">
    <location>
        <begin position="99"/>
        <end position="414"/>
    </location>
</feature>
<comment type="catalytic activity">
    <reaction evidence="7">
        <text>L-threonyl-[protein] + ATP = O-phospho-L-threonyl-[protein] + ADP + H(+)</text>
        <dbReference type="Rhea" id="RHEA:46608"/>
        <dbReference type="Rhea" id="RHEA-COMP:11060"/>
        <dbReference type="Rhea" id="RHEA-COMP:11605"/>
        <dbReference type="ChEBI" id="CHEBI:15378"/>
        <dbReference type="ChEBI" id="CHEBI:30013"/>
        <dbReference type="ChEBI" id="CHEBI:30616"/>
        <dbReference type="ChEBI" id="CHEBI:61977"/>
        <dbReference type="ChEBI" id="CHEBI:456216"/>
        <dbReference type="EC" id="2.7.11.1"/>
    </reaction>
</comment>
<proteinExistence type="predicted"/>
<dbReference type="SMART" id="SM01331">
    <property type="entry name" value="DUF3635"/>
    <property type="match status" value="1"/>
</dbReference>
<dbReference type="Pfam" id="PF12330">
    <property type="entry name" value="Haspin_kinase"/>
    <property type="match status" value="1"/>
</dbReference>
<sequence length="414" mass="48129">MHSDLTKKAALLEQSDEGSLHELSLLDSSIECAESLIPKRKPSQRETSVYNRSSIFYNLSSKLINVDVLSSLSARQIVLRRCGQQEPLPFDEIYSQNNIPNCKKIGEGVYGEVFMYQPPNDVPVVLKIIPIEGELLVNGEPQKRFDEILSEIVISMELSDLRNDKVNLTDGFVRVKRVTCVKGVYPQHLLDEWEKFNDSTLKGSENDNPEIFDEDQVYIVFELYNAGVDLEAFQFKNAEESYSIFLQIAYSLAVAETKFEFEHRDLHWGNVLISHTKEKFIEYRIDGRVFKIQTHGVKATIIDYTLSRMVYDDAVLYDNLAKDEELFEQDSEGEYQFEIYRLMRDRVENDFIRFEPFTNLLWLHYLVDKLIDGARYRYSKSDKHKFALNKLMHLRDVLLDDFQSASDFAKSLTI</sequence>
<organism evidence="11 12">
    <name type="scientific">Polypedilum vanderplanki</name>
    <name type="common">Sleeping chironomid midge</name>
    <dbReference type="NCBI Taxonomy" id="319348"/>
    <lineage>
        <taxon>Eukaryota</taxon>
        <taxon>Metazoa</taxon>
        <taxon>Ecdysozoa</taxon>
        <taxon>Arthropoda</taxon>
        <taxon>Hexapoda</taxon>
        <taxon>Insecta</taxon>
        <taxon>Pterygota</taxon>
        <taxon>Neoptera</taxon>
        <taxon>Endopterygota</taxon>
        <taxon>Diptera</taxon>
        <taxon>Nematocera</taxon>
        <taxon>Chironomoidea</taxon>
        <taxon>Chironomidae</taxon>
        <taxon>Chironominae</taxon>
        <taxon>Polypedilum</taxon>
        <taxon>Polypedilum</taxon>
    </lineage>
</organism>
<evidence type="ECO:0000313" key="11">
    <source>
        <dbReference type="EMBL" id="KAG5682986.1"/>
    </source>
</evidence>
<dbReference type="SUPFAM" id="SSF56112">
    <property type="entry name" value="Protein kinase-like (PK-like)"/>
    <property type="match status" value="1"/>
</dbReference>
<evidence type="ECO:0000256" key="3">
    <source>
        <dbReference type="ARBA" id="ARBA00022679"/>
    </source>
</evidence>
<dbReference type="EMBL" id="JADBJN010000001">
    <property type="protein sequence ID" value="KAG5682986.1"/>
    <property type="molecule type" value="Genomic_DNA"/>
</dbReference>
<keyword evidence="5" id="KW-0418">Kinase</keyword>
<dbReference type="InterPro" id="IPR000719">
    <property type="entry name" value="Prot_kinase_dom"/>
</dbReference>
<dbReference type="GO" id="GO:0035556">
    <property type="term" value="P:intracellular signal transduction"/>
    <property type="evidence" value="ECO:0007669"/>
    <property type="project" value="TreeGrafter"/>
</dbReference>
<dbReference type="GO" id="GO:0005634">
    <property type="term" value="C:nucleus"/>
    <property type="evidence" value="ECO:0007669"/>
    <property type="project" value="TreeGrafter"/>
</dbReference>
<evidence type="ECO:0000313" key="12">
    <source>
        <dbReference type="Proteomes" id="UP001107558"/>
    </source>
</evidence>
<keyword evidence="6 9" id="KW-0067">ATP-binding</keyword>
<comment type="catalytic activity">
    <reaction evidence="8">
        <text>L-seryl-[protein] + ATP = O-phospho-L-seryl-[protein] + ADP + H(+)</text>
        <dbReference type="Rhea" id="RHEA:17989"/>
        <dbReference type="Rhea" id="RHEA-COMP:9863"/>
        <dbReference type="Rhea" id="RHEA-COMP:11604"/>
        <dbReference type="ChEBI" id="CHEBI:15378"/>
        <dbReference type="ChEBI" id="CHEBI:29999"/>
        <dbReference type="ChEBI" id="CHEBI:30616"/>
        <dbReference type="ChEBI" id="CHEBI:83421"/>
        <dbReference type="ChEBI" id="CHEBI:456216"/>
        <dbReference type="EC" id="2.7.11.1"/>
    </reaction>
</comment>
<dbReference type="PANTHER" id="PTHR24419">
    <property type="entry name" value="INTERLEUKIN-1 RECEPTOR-ASSOCIATED KINASE"/>
    <property type="match status" value="1"/>
</dbReference>
<evidence type="ECO:0000256" key="9">
    <source>
        <dbReference type="PROSITE-ProRule" id="PRU10141"/>
    </source>
</evidence>
<evidence type="ECO:0000256" key="1">
    <source>
        <dbReference type="ARBA" id="ARBA00012513"/>
    </source>
</evidence>
<dbReference type="PROSITE" id="PS00107">
    <property type="entry name" value="PROTEIN_KINASE_ATP"/>
    <property type="match status" value="1"/>
</dbReference>
<dbReference type="PROSITE" id="PS50011">
    <property type="entry name" value="PROTEIN_KINASE_DOM"/>
    <property type="match status" value="1"/>
</dbReference>
<dbReference type="OrthoDB" id="21018at2759"/>
<feature type="binding site" evidence="9">
    <location>
        <position position="127"/>
    </location>
    <ligand>
        <name>ATP</name>
        <dbReference type="ChEBI" id="CHEBI:30616"/>
    </ligand>
</feature>